<accession>A0ABU5Y5K5</accession>
<reference evidence="1 2" key="1">
    <citation type="submission" date="2023-12" db="EMBL/GenBank/DDBJ databases">
        <title>Genomic sequences of Capnocytophaga and Parvimonas strains.</title>
        <authorList>
            <person name="Watt R.M."/>
            <person name="Wang M."/>
            <person name="Yang T."/>
            <person name="Tong W.M."/>
        </authorList>
    </citation>
    <scope>NUCLEOTIDE SEQUENCE [LARGE SCALE GENOMIC DNA]</scope>
    <source>
        <strain evidence="1 2">CCUG 13156</strain>
    </source>
</reference>
<gene>
    <name evidence="1" type="ORF">VJJ49_00665</name>
</gene>
<organism evidence="1 2">
    <name type="scientific">Capnocytophaga gingivalis</name>
    <dbReference type="NCBI Taxonomy" id="1017"/>
    <lineage>
        <taxon>Bacteria</taxon>
        <taxon>Pseudomonadati</taxon>
        <taxon>Bacteroidota</taxon>
        <taxon>Flavobacteriia</taxon>
        <taxon>Flavobacteriales</taxon>
        <taxon>Flavobacteriaceae</taxon>
        <taxon>Capnocytophaga</taxon>
    </lineage>
</organism>
<name>A0ABU5Y5K5_9FLAO</name>
<dbReference type="Proteomes" id="UP001324270">
    <property type="component" value="Unassembled WGS sequence"/>
</dbReference>
<evidence type="ECO:0000313" key="2">
    <source>
        <dbReference type="Proteomes" id="UP001324270"/>
    </source>
</evidence>
<comment type="caution">
    <text evidence="1">The sequence shown here is derived from an EMBL/GenBank/DDBJ whole genome shotgun (WGS) entry which is preliminary data.</text>
</comment>
<dbReference type="EMBL" id="JAYKBV010000001">
    <property type="protein sequence ID" value="MEB3039208.1"/>
    <property type="molecule type" value="Genomic_DNA"/>
</dbReference>
<sequence>MLEKFLQIADENPDGFTAKLSGELVMEGGFVVAEKETQNSFGIEGLKRVLEYAISHKTLVGGWKENESYYFDASRLYKNRDEAVKKGLENEQIAIYDLDRKEVVYL</sequence>
<protein>
    <submittedName>
        <fullName evidence="1">Uncharacterized protein</fullName>
    </submittedName>
</protein>
<dbReference type="RefSeq" id="WP_323978607.1">
    <property type="nucleotide sequence ID" value="NZ_JAYKBV010000001.1"/>
</dbReference>
<keyword evidence="2" id="KW-1185">Reference proteome</keyword>
<evidence type="ECO:0000313" key="1">
    <source>
        <dbReference type="EMBL" id="MEB3039208.1"/>
    </source>
</evidence>
<proteinExistence type="predicted"/>